<dbReference type="InterPro" id="IPR037175">
    <property type="entry name" value="KFase_sf"/>
</dbReference>
<dbReference type="OrthoDB" id="9796085at2"/>
<dbReference type="Gene3D" id="3.50.30.50">
    <property type="entry name" value="Putative cyclase"/>
    <property type="match status" value="1"/>
</dbReference>
<dbReference type="Proteomes" id="UP000286773">
    <property type="component" value="Unassembled WGS sequence"/>
</dbReference>
<dbReference type="PANTHER" id="PTHR43564">
    <property type="entry name" value="KYNURENINE FORMAMIDASE-LIKE PROTEIN"/>
    <property type="match status" value="1"/>
</dbReference>
<accession>A0A430AWV8</accession>
<dbReference type="GO" id="GO:0004061">
    <property type="term" value="F:arylformamidase activity"/>
    <property type="evidence" value="ECO:0007669"/>
    <property type="project" value="InterPro"/>
</dbReference>
<dbReference type="GO" id="GO:0019441">
    <property type="term" value="P:L-tryptophan catabolic process to kynurenine"/>
    <property type="evidence" value="ECO:0007669"/>
    <property type="project" value="InterPro"/>
</dbReference>
<gene>
    <name evidence="1" type="ORF">CBF27_06075</name>
</gene>
<sequence length="247" mass="27756">MTDIQTALHFLKTQTWIDLSHDVNDNIPYFSSFSPMTEKTVTTVKEDGFYAKEYSLVTQYGTHVDAPSHFYEPGRNVDQLTLKELVLPLCVIHKEKEVAANNDYAVTLADLLQFEEENGRIPAGCFMAFSSGWSERWNNHEQFYNRDAEGEAHTPGWSLEALKFLHEERDVLAIGHETLDTDSAADTRQNGGLVGELYWLSQDKYQVEVMNNLSRLPATGGAIIIGLPKIQAAPGFNARVFAVVPEE</sequence>
<name>A0A430AWV8_9ENTE</name>
<dbReference type="AlphaFoldDB" id="A0A430AWV8"/>
<reference evidence="1 2" key="1">
    <citation type="submission" date="2017-05" db="EMBL/GenBank/DDBJ databases">
        <title>Vagococcus spp. assemblies.</title>
        <authorList>
            <person name="Gulvik C.A."/>
        </authorList>
    </citation>
    <scope>NUCLEOTIDE SEQUENCE [LARGE SCALE GENOMIC DNA]</scope>
    <source>
        <strain evidence="1 2">LMG 24798</strain>
    </source>
</reference>
<dbReference type="SUPFAM" id="SSF102198">
    <property type="entry name" value="Putative cyclase"/>
    <property type="match status" value="1"/>
</dbReference>
<dbReference type="Pfam" id="PF04199">
    <property type="entry name" value="Cyclase"/>
    <property type="match status" value="1"/>
</dbReference>
<proteinExistence type="predicted"/>
<organism evidence="1 2">
    <name type="scientific">Vagococcus acidifermentans</name>
    <dbReference type="NCBI Taxonomy" id="564710"/>
    <lineage>
        <taxon>Bacteria</taxon>
        <taxon>Bacillati</taxon>
        <taxon>Bacillota</taxon>
        <taxon>Bacilli</taxon>
        <taxon>Lactobacillales</taxon>
        <taxon>Enterococcaceae</taxon>
        <taxon>Vagococcus</taxon>
    </lineage>
</organism>
<dbReference type="EMBL" id="NGKC01000005">
    <property type="protein sequence ID" value="RSU12539.1"/>
    <property type="molecule type" value="Genomic_DNA"/>
</dbReference>
<evidence type="ECO:0000313" key="2">
    <source>
        <dbReference type="Proteomes" id="UP000286773"/>
    </source>
</evidence>
<protein>
    <submittedName>
        <fullName evidence="1">Cyclase</fullName>
    </submittedName>
</protein>
<dbReference type="InterPro" id="IPR007325">
    <property type="entry name" value="KFase/CYL"/>
</dbReference>
<evidence type="ECO:0000313" key="1">
    <source>
        <dbReference type="EMBL" id="RSU12539.1"/>
    </source>
</evidence>
<dbReference type="PANTHER" id="PTHR43564:SF2">
    <property type="entry name" value="BLR6059 PROTEIN"/>
    <property type="match status" value="1"/>
</dbReference>
<keyword evidence="2" id="KW-1185">Reference proteome</keyword>
<dbReference type="RefSeq" id="WP_126813433.1">
    <property type="nucleotide sequence ID" value="NZ_NGKC01000005.1"/>
</dbReference>
<comment type="caution">
    <text evidence="1">The sequence shown here is derived from an EMBL/GenBank/DDBJ whole genome shotgun (WGS) entry which is preliminary data.</text>
</comment>